<dbReference type="Proteomes" id="UP000196581">
    <property type="component" value="Unassembled WGS sequence"/>
</dbReference>
<dbReference type="Gene3D" id="3.40.50.720">
    <property type="entry name" value="NAD(P)-binding Rossmann-like Domain"/>
    <property type="match status" value="1"/>
</dbReference>
<keyword evidence="4" id="KW-1185">Reference proteome</keyword>
<gene>
    <name evidence="3" type="ORF">FM105_02320</name>
</gene>
<dbReference type="GO" id="GO:0005886">
    <property type="term" value="C:plasma membrane"/>
    <property type="evidence" value="ECO:0007669"/>
    <property type="project" value="TreeGrafter"/>
</dbReference>
<evidence type="ECO:0000313" key="3">
    <source>
        <dbReference type="EMBL" id="SLM90972.1"/>
    </source>
</evidence>
<evidence type="ECO:0000256" key="1">
    <source>
        <dbReference type="ARBA" id="ARBA00023002"/>
    </source>
</evidence>
<dbReference type="InterPro" id="IPR036291">
    <property type="entry name" value="NAD(P)-bd_dom_sf"/>
</dbReference>
<accession>A0A1X6WYK0</accession>
<dbReference type="NCBIfam" id="TIGR01915">
    <property type="entry name" value="npdG"/>
    <property type="match status" value="1"/>
</dbReference>
<dbReference type="InterPro" id="IPR028939">
    <property type="entry name" value="P5C_Rdtase_cat_N"/>
</dbReference>
<dbReference type="PANTHER" id="PTHR14239">
    <property type="entry name" value="DUDULIN-RELATED"/>
    <property type="match status" value="1"/>
</dbReference>
<dbReference type="InterPro" id="IPR010185">
    <property type="entry name" value="NpdG"/>
</dbReference>
<protein>
    <submittedName>
        <fullName evidence="3">NADPH-dependent F420 reductase</fullName>
    </submittedName>
</protein>
<dbReference type="GO" id="GO:0006740">
    <property type="term" value="P:NADPH regeneration"/>
    <property type="evidence" value="ECO:0007669"/>
    <property type="project" value="InterPro"/>
</dbReference>
<keyword evidence="1" id="KW-0560">Oxidoreductase</keyword>
<feature type="domain" description="Pyrroline-5-carboxylate reductase catalytic N-terminal" evidence="2">
    <location>
        <begin position="14"/>
        <end position="110"/>
    </location>
</feature>
<proteinExistence type="predicted"/>
<dbReference type="InterPro" id="IPR051267">
    <property type="entry name" value="STEAP_metalloreductase"/>
</dbReference>
<dbReference type="AlphaFoldDB" id="A0A1X6WYK0"/>
<evidence type="ECO:0000313" key="4">
    <source>
        <dbReference type="Proteomes" id="UP000196581"/>
    </source>
</evidence>
<dbReference type="GO" id="GO:0015677">
    <property type="term" value="P:copper ion import"/>
    <property type="evidence" value="ECO:0007669"/>
    <property type="project" value="TreeGrafter"/>
</dbReference>
<evidence type="ECO:0000259" key="2">
    <source>
        <dbReference type="Pfam" id="PF03807"/>
    </source>
</evidence>
<dbReference type="PANTHER" id="PTHR14239:SF0">
    <property type="entry name" value="F420-DEPENDENT NADP REDUCTASE"/>
    <property type="match status" value="1"/>
</dbReference>
<sequence>MTTGGDQMAESKSVAILGGTGNLGHGMAVRLAGAGHTVRIGSRDAGRAEEAARQVSALVQSAAVTGADNGDAADGADFVLVAVPFASQASTLKSVKDRLREGQIVIDACVPLGTAIGGKPTQLTGVWHGSAAEQAAALVPDGVRVVSGLHTLSADDLSDPDLSLGQDTLICGNSKADKTAVTELLSTIEGLRVVDAGRLESSRMVEGLTPILIGINIRYKVHSGFRITGLE</sequence>
<dbReference type="SUPFAM" id="SSF51735">
    <property type="entry name" value="NAD(P)-binding Rossmann-fold domains"/>
    <property type="match status" value="1"/>
</dbReference>
<dbReference type="EMBL" id="FWFF01000001">
    <property type="protein sequence ID" value="SLM90972.1"/>
    <property type="molecule type" value="Genomic_DNA"/>
</dbReference>
<organism evidence="3 4">
    <name type="scientific">Brevibacterium yomogidense</name>
    <dbReference type="NCBI Taxonomy" id="946573"/>
    <lineage>
        <taxon>Bacteria</taxon>
        <taxon>Bacillati</taxon>
        <taxon>Actinomycetota</taxon>
        <taxon>Actinomycetes</taxon>
        <taxon>Micrococcales</taxon>
        <taxon>Brevibacteriaceae</taxon>
        <taxon>Brevibacterium</taxon>
    </lineage>
</organism>
<dbReference type="GO" id="GO:0016651">
    <property type="term" value="F:oxidoreductase activity, acting on NAD(P)H"/>
    <property type="evidence" value="ECO:0007669"/>
    <property type="project" value="InterPro"/>
</dbReference>
<dbReference type="Pfam" id="PF03807">
    <property type="entry name" value="F420_oxidored"/>
    <property type="match status" value="1"/>
</dbReference>
<dbReference type="GO" id="GO:0070967">
    <property type="term" value="F:coenzyme F420 binding"/>
    <property type="evidence" value="ECO:0007669"/>
    <property type="project" value="InterPro"/>
</dbReference>
<reference evidence="4" key="1">
    <citation type="submission" date="2017-02" db="EMBL/GenBank/DDBJ databases">
        <authorList>
            <person name="Dridi B."/>
        </authorList>
    </citation>
    <scope>NUCLEOTIDE SEQUENCE [LARGE SCALE GENOMIC DNA]</scope>
    <source>
        <strain evidence="4">B Co 03.10</strain>
    </source>
</reference>
<dbReference type="GO" id="GO:0008823">
    <property type="term" value="F:cupric reductase (NADH) activity"/>
    <property type="evidence" value="ECO:0007669"/>
    <property type="project" value="TreeGrafter"/>
</dbReference>
<dbReference type="GO" id="GO:0052851">
    <property type="term" value="F:ferric-chelate reductase (NADPH) activity"/>
    <property type="evidence" value="ECO:0007669"/>
    <property type="project" value="TreeGrafter"/>
</dbReference>
<dbReference type="RefSeq" id="WP_087003995.1">
    <property type="nucleotide sequence ID" value="NZ_FWFF01000001.1"/>
</dbReference>
<name>A0A1X6WYK0_9MICO</name>
<dbReference type="GO" id="GO:0050661">
    <property type="term" value="F:NADP binding"/>
    <property type="evidence" value="ECO:0007669"/>
    <property type="project" value="InterPro"/>
</dbReference>